<feature type="region of interest" description="Disordered" evidence="2">
    <location>
        <begin position="1"/>
        <end position="96"/>
    </location>
</feature>
<organism evidence="3 4">
    <name type="scientific">Triangularia verruculosa</name>
    <dbReference type="NCBI Taxonomy" id="2587418"/>
    <lineage>
        <taxon>Eukaryota</taxon>
        <taxon>Fungi</taxon>
        <taxon>Dikarya</taxon>
        <taxon>Ascomycota</taxon>
        <taxon>Pezizomycotina</taxon>
        <taxon>Sordariomycetes</taxon>
        <taxon>Sordariomycetidae</taxon>
        <taxon>Sordariales</taxon>
        <taxon>Podosporaceae</taxon>
        <taxon>Triangularia</taxon>
    </lineage>
</organism>
<feature type="non-terminal residue" evidence="3">
    <location>
        <position position="1474"/>
    </location>
</feature>
<feature type="coiled-coil region" evidence="1">
    <location>
        <begin position="919"/>
        <end position="1014"/>
    </location>
</feature>
<feature type="region of interest" description="Disordered" evidence="2">
    <location>
        <begin position="233"/>
        <end position="365"/>
    </location>
</feature>
<gene>
    <name evidence="3" type="ORF">QBC40DRAFT_199123</name>
</gene>
<feature type="compositionally biased region" description="Basic residues" evidence="2">
    <location>
        <begin position="1301"/>
        <end position="1310"/>
    </location>
</feature>
<keyword evidence="4" id="KW-1185">Reference proteome</keyword>
<dbReference type="EMBL" id="MU863911">
    <property type="protein sequence ID" value="KAK4201105.1"/>
    <property type="molecule type" value="Genomic_DNA"/>
</dbReference>
<dbReference type="GO" id="GO:0016460">
    <property type="term" value="C:myosin II complex"/>
    <property type="evidence" value="ECO:0007669"/>
    <property type="project" value="TreeGrafter"/>
</dbReference>
<keyword evidence="1" id="KW-0175">Coiled coil</keyword>
<feature type="compositionally biased region" description="Polar residues" evidence="2">
    <location>
        <begin position="1136"/>
        <end position="1153"/>
    </location>
</feature>
<feature type="region of interest" description="Disordered" evidence="2">
    <location>
        <begin position="123"/>
        <end position="179"/>
    </location>
</feature>
<feature type="compositionally biased region" description="Basic and acidic residues" evidence="2">
    <location>
        <begin position="330"/>
        <end position="352"/>
    </location>
</feature>
<protein>
    <submittedName>
        <fullName evidence="3">Uncharacterized protein</fullName>
    </submittedName>
</protein>
<comment type="caution">
    <text evidence="3">The sequence shown here is derived from an EMBL/GenBank/DDBJ whole genome shotgun (WGS) entry which is preliminary data.</text>
</comment>
<feature type="compositionally biased region" description="Polar residues" evidence="2">
    <location>
        <begin position="1451"/>
        <end position="1461"/>
    </location>
</feature>
<dbReference type="PANTHER" id="PTHR45615">
    <property type="entry name" value="MYOSIN HEAVY CHAIN, NON-MUSCLE"/>
    <property type="match status" value="1"/>
</dbReference>
<name>A0AAN6XIG8_9PEZI</name>
<feature type="compositionally biased region" description="Polar residues" evidence="2">
    <location>
        <begin position="354"/>
        <end position="365"/>
    </location>
</feature>
<feature type="coiled-coil region" evidence="1">
    <location>
        <begin position="506"/>
        <end position="555"/>
    </location>
</feature>
<evidence type="ECO:0000313" key="4">
    <source>
        <dbReference type="Proteomes" id="UP001303160"/>
    </source>
</evidence>
<feature type="region of interest" description="Disordered" evidence="2">
    <location>
        <begin position="1171"/>
        <end position="1474"/>
    </location>
</feature>
<feature type="coiled-coil region" evidence="1">
    <location>
        <begin position="708"/>
        <end position="812"/>
    </location>
</feature>
<feature type="compositionally biased region" description="Pro residues" evidence="2">
    <location>
        <begin position="158"/>
        <end position="170"/>
    </location>
</feature>
<feature type="compositionally biased region" description="Polar residues" evidence="2">
    <location>
        <begin position="1350"/>
        <end position="1363"/>
    </location>
</feature>
<feature type="compositionally biased region" description="Basic and acidic residues" evidence="2">
    <location>
        <begin position="1229"/>
        <end position="1239"/>
    </location>
</feature>
<dbReference type="GO" id="GO:0051015">
    <property type="term" value="F:actin filament binding"/>
    <property type="evidence" value="ECO:0007669"/>
    <property type="project" value="TreeGrafter"/>
</dbReference>
<accession>A0AAN6XIG8</accession>
<feature type="compositionally biased region" description="Polar residues" evidence="2">
    <location>
        <begin position="247"/>
        <end position="257"/>
    </location>
</feature>
<evidence type="ECO:0000256" key="2">
    <source>
        <dbReference type="SAM" id="MobiDB-lite"/>
    </source>
</evidence>
<sequence>MDGHSPNSPQTLSAEKPTKTTNIVDLTSIDTDTSLANPDNTCAERESNKGFAYGPAVTVVADQFTARSPGRPPTAHSPPQGHTQPRPQAQTSKLPVIGGKVGHIKFTGRINRRRVVPNPLDVRRASPTQDFRSLPDQIHVNKNGPPFNETKPSSPQLPLAPQPFPNPPSPNATAAHATHAQPAYVEDTMSTGFDADYPVPEATSPVKFKTYATKYDLRDPAPEAEDFPDGMHRLYVPTHRPLPSEFGVSSPQTTPQMERNIAHPTAPKNVASGSRSSRSSRVHRHSADRSSHRHRAQPAVKPPRKSASESKSAEAMRKVRAQSHSSNISRRRDGPDTKKIQKRHDNPFEKPTAKSVTSSPELKQQTVRVRHKFATNMAEVLNEFNMNQETALKDQRERYRDKVKSLKLELEMVAEESSRLAARSSEKSREIKELQVSEAEKDACIAELQTKLKTNEKERSTLAERFAAFRSRCSSIIEEQRALYTDTKTRCEETITEVRNIAATRISEAEAAAQKTEKVRKALMERVRQDISQNKKESSELYEKIRSLMQQVEEKDLQLTHDQDTIRGLTTRVQDIQASSAKFEKLAVQNEEALRKLGEQLTKESSRHDGSARETCEALESISHQLGEVLQTAVAQPGLVAGLGEAQTKGFKDIHAQLEAMLVNGQSVDDTVSQLPTCIETQIGKVWQRLDSQLDTMSQQLSQKSEEKAILSAILEDKKTRCEALEQEIHTLQNTSKEQTERINTLQQNILALEAQHNNDLEEIQRLRDVDTQLEDQKENLRDELDARATTIRELEDKLRDKEEAYSAEVRTFGIEVSKLHQALREQESSNQIMQKQAADAVRSQVKNETDRIISDTRRLLQQTEQQRDSLAAEIRVLKGTVQEKENRIHTAVKSAIDTARRETRIDMERTMSADQRLLNETQKHRDNLLLEVKKLETLLEERQQAAQAAIQEASDTARREARAEMERDIADTTQHLHEAQQQMDTLKASVGHLESAIQEKEQAEQQGSQLLDSLRKALAAEEATSKRAIQGSTERLAKNDQQISELKARVFSLEGERNAATKSVADLRNERDQQHARFEALAAGLIDWAQQSGLATDSLTGQILNGKVEELKASVLQTLAQLSLSQRLKALNTAPSASLSPNRQGFSEQTGMSGHRHQHDQVETANMDDGTTLLGSPGSFMKESHGTWVSDKTTPPGFSPLNDPGSQRRRIIIQTPMSEPDPSPPSVDQEKIRRREALQPKSILRRVTRSASRGRPSQENINGMLEPGTNPDPLGIQQVIPDVETPTRGKPASMAAVKPAPKRVAKRKAPANSGSRPRRNKTTPSATPTEHPISALGGSRTLSLEPESPVQQPKPTTLQTGKSPLGAPDQVSPSPNGGLNRPSPEKRTPLPSGPASWTGGQFQPTNAGEYGSRGRRRSLSPTFETDASGLPILRSQPRFWTRPQVPPAVSHSQGPQSSTHAGGYQDSIVDSQE</sequence>
<dbReference type="PANTHER" id="PTHR45615:SF40">
    <property type="entry name" value="MYOSIN HEAVY CHAIN, NON-MUSCLE"/>
    <property type="match status" value="1"/>
</dbReference>
<feature type="compositionally biased region" description="Polar residues" evidence="2">
    <location>
        <begin position="1"/>
        <end position="40"/>
    </location>
</feature>
<dbReference type="GO" id="GO:0032982">
    <property type="term" value="C:myosin filament"/>
    <property type="evidence" value="ECO:0007669"/>
    <property type="project" value="TreeGrafter"/>
</dbReference>
<feature type="coiled-coil region" evidence="1">
    <location>
        <begin position="389"/>
        <end position="416"/>
    </location>
</feature>
<dbReference type="GO" id="GO:0000146">
    <property type="term" value="F:microfilament motor activity"/>
    <property type="evidence" value="ECO:0007669"/>
    <property type="project" value="TreeGrafter"/>
</dbReference>
<feature type="compositionally biased region" description="Basic and acidic residues" evidence="2">
    <location>
        <begin position="306"/>
        <end position="317"/>
    </location>
</feature>
<reference evidence="3" key="2">
    <citation type="submission" date="2023-05" db="EMBL/GenBank/DDBJ databases">
        <authorList>
            <consortium name="Lawrence Berkeley National Laboratory"/>
            <person name="Steindorff A."/>
            <person name="Hensen N."/>
            <person name="Bonometti L."/>
            <person name="Westerberg I."/>
            <person name="Brannstrom I.O."/>
            <person name="Guillou S."/>
            <person name="Cros-Aarteil S."/>
            <person name="Calhoun S."/>
            <person name="Haridas S."/>
            <person name="Kuo A."/>
            <person name="Mondo S."/>
            <person name="Pangilinan J."/>
            <person name="Riley R."/>
            <person name="Labutti K."/>
            <person name="Andreopoulos B."/>
            <person name="Lipzen A."/>
            <person name="Chen C."/>
            <person name="Yanf M."/>
            <person name="Daum C."/>
            <person name="Ng V."/>
            <person name="Clum A."/>
            <person name="Ohm R."/>
            <person name="Martin F."/>
            <person name="Silar P."/>
            <person name="Natvig D."/>
            <person name="Lalanne C."/>
            <person name="Gautier V."/>
            <person name="Ament-Velasquez S.L."/>
            <person name="Kruys A."/>
            <person name="Hutchinson M.I."/>
            <person name="Powell A.J."/>
            <person name="Barry K."/>
            <person name="Miller A.N."/>
            <person name="Grigoriev I.V."/>
            <person name="Debuchy R."/>
            <person name="Gladieux P."/>
            <person name="Thoren M.H."/>
            <person name="Johannesson H."/>
        </authorList>
    </citation>
    <scope>NUCLEOTIDE SEQUENCE</scope>
    <source>
        <strain evidence="3">CBS 315.58</strain>
    </source>
</reference>
<feature type="region of interest" description="Disordered" evidence="2">
    <location>
        <begin position="1136"/>
        <end position="1158"/>
    </location>
</feature>
<feature type="coiled-coil region" evidence="1">
    <location>
        <begin position="854"/>
        <end position="888"/>
    </location>
</feature>
<feature type="compositionally biased region" description="Polar residues" evidence="2">
    <location>
        <begin position="80"/>
        <end position="93"/>
    </location>
</feature>
<dbReference type="Proteomes" id="UP001303160">
    <property type="component" value="Unassembled WGS sequence"/>
</dbReference>
<evidence type="ECO:0000313" key="3">
    <source>
        <dbReference type="EMBL" id="KAK4201105.1"/>
    </source>
</evidence>
<dbReference type="GO" id="GO:0005737">
    <property type="term" value="C:cytoplasm"/>
    <property type="evidence" value="ECO:0007669"/>
    <property type="project" value="TreeGrafter"/>
</dbReference>
<proteinExistence type="predicted"/>
<feature type="compositionally biased region" description="Polar residues" evidence="2">
    <location>
        <begin position="1250"/>
        <end position="1262"/>
    </location>
</feature>
<evidence type="ECO:0000256" key="1">
    <source>
        <dbReference type="SAM" id="Coils"/>
    </source>
</evidence>
<reference evidence="3" key="1">
    <citation type="journal article" date="2023" name="Mol. Phylogenet. Evol.">
        <title>Genome-scale phylogeny and comparative genomics of the fungal order Sordariales.</title>
        <authorList>
            <person name="Hensen N."/>
            <person name="Bonometti L."/>
            <person name="Westerberg I."/>
            <person name="Brannstrom I.O."/>
            <person name="Guillou S."/>
            <person name="Cros-Aarteil S."/>
            <person name="Calhoun S."/>
            <person name="Haridas S."/>
            <person name="Kuo A."/>
            <person name="Mondo S."/>
            <person name="Pangilinan J."/>
            <person name="Riley R."/>
            <person name="LaButti K."/>
            <person name="Andreopoulos B."/>
            <person name="Lipzen A."/>
            <person name="Chen C."/>
            <person name="Yan M."/>
            <person name="Daum C."/>
            <person name="Ng V."/>
            <person name="Clum A."/>
            <person name="Steindorff A."/>
            <person name="Ohm R.A."/>
            <person name="Martin F."/>
            <person name="Silar P."/>
            <person name="Natvig D.O."/>
            <person name="Lalanne C."/>
            <person name="Gautier V."/>
            <person name="Ament-Velasquez S.L."/>
            <person name="Kruys A."/>
            <person name="Hutchinson M.I."/>
            <person name="Powell A.J."/>
            <person name="Barry K."/>
            <person name="Miller A.N."/>
            <person name="Grigoriev I.V."/>
            <person name="Debuchy R."/>
            <person name="Gladieux P."/>
            <person name="Hiltunen Thoren M."/>
            <person name="Johannesson H."/>
        </authorList>
    </citation>
    <scope>NUCLEOTIDE SEQUENCE</scope>
    <source>
        <strain evidence="3">CBS 315.58</strain>
    </source>
</reference>